<gene>
    <name evidence="2" type="ORF">NCTC13193_01889</name>
</gene>
<evidence type="ECO:0000313" key="3">
    <source>
        <dbReference type="Proteomes" id="UP000270487"/>
    </source>
</evidence>
<organism evidence="2 3">
    <name type="scientific">Serratia fonticola</name>
    <dbReference type="NCBI Taxonomy" id="47917"/>
    <lineage>
        <taxon>Bacteria</taxon>
        <taxon>Pseudomonadati</taxon>
        <taxon>Pseudomonadota</taxon>
        <taxon>Gammaproteobacteria</taxon>
        <taxon>Enterobacterales</taxon>
        <taxon>Yersiniaceae</taxon>
        <taxon>Serratia</taxon>
    </lineage>
</organism>
<feature type="chain" id="PRO_5018735311" description="Receptor" evidence="1">
    <location>
        <begin position="24"/>
        <end position="547"/>
    </location>
</feature>
<dbReference type="EMBL" id="LR134492">
    <property type="protein sequence ID" value="VEI67215.1"/>
    <property type="molecule type" value="Genomic_DNA"/>
</dbReference>
<reference evidence="2 3" key="1">
    <citation type="submission" date="2018-12" db="EMBL/GenBank/DDBJ databases">
        <authorList>
            <consortium name="Pathogen Informatics"/>
        </authorList>
    </citation>
    <scope>NUCLEOTIDE SEQUENCE [LARGE SCALE GENOMIC DNA]</scope>
    <source>
        <strain evidence="2 3">NCTC13193</strain>
    </source>
</reference>
<evidence type="ECO:0008006" key="4">
    <source>
        <dbReference type="Google" id="ProtNLM"/>
    </source>
</evidence>
<protein>
    <recommendedName>
        <fullName evidence="4">Receptor</fullName>
    </recommendedName>
</protein>
<name>A0A3S4WWK8_SERFO</name>
<keyword evidence="1" id="KW-0732">Signal</keyword>
<evidence type="ECO:0000313" key="2">
    <source>
        <dbReference type="EMBL" id="VEI67215.1"/>
    </source>
</evidence>
<evidence type="ECO:0000256" key="1">
    <source>
        <dbReference type="SAM" id="SignalP"/>
    </source>
</evidence>
<feature type="signal peptide" evidence="1">
    <location>
        <begin position="1"/>
        <end position="23"/>
    </location>
</feature>
<sequence>MKANSIRLALLIGGLLSIAPAQAVNPTNLGDAATMKFVFVENNADDNFFVTPAGGLEPRLTGANKWTGLKYGGSGTIYQQSLGYVDNGYNYGLTANNRFDMWLENAPIKSPFLGLRCINWYAGCNMDTSLILPETTDEKGFYGAVVTSGGAKWMHGMMSPSFYQYLKQMGTGSSFSMQINGCQTNVVYNASNGERCQDQARGTWYRRTVTHAKAAHLRFINTNAVSEVFVNSDGIPIIGEGNADCRNQTVGARSGIMCKMVSYDLQTDGSVSNTSIHIFPSINHAALSSAVNAADLQFSLNGNSWKNTSGTGSYYTFNELKSSNAVYVFFASNFFKQMVRLGITDGGTHDLINFRFQNTTSPESGWYEFSTSNQLIIKPRDFSISIISEDFDNSPHREGYVGPSEPPLEFGYIVTTSAKTNADQVRVMATGPTQSLRGINYCIFSSPDNTTQVPFPAQLSITTSTGTEQVFDAGCDSQWHDMTNALWSSTPWNDISGDVGVMNKTKVKFRIPMNDPISLKTVEGNAWYGDVHAAGEIHVEATWRNIN</sequence>
<dbReference type="Proteomes" id="UP000270487">
    <property type="component" value="Chromosome"/>
</dbReference>
<dbReference type="RefSeq" id="WP_141131731.1">
    <property type="nucleotide sequence ID" value="NZ_CAMKJC010000018.1"/>
</dbReference>
<dbReference type="AlphaFoldDB" id="A0A3S4WWK8"/>
<proteinExistence type="predicted"/>
<accession>A0A3S4WWK8</accession>